<feature type="transmembrane region" description="Helical" evidence="6">
    <location>
        <begin position="370"/>
        <end position="393"/>
    </location>
</feature>
<keyword evidence="3 6" id="KW-0812">Transmembrane</keyword>
<accession>A0A3B1CQZ4</accession>
<protein>
    <submittedName>
        <fullName evidence="9">Lipoprotein releasing system transmembrane protein LolC/LolE</fullName>
    </submittedName>
</protein>
<sequence length="410" mass="46567">MFEFFIAKKYLGTKHKLNFITIISIISTLGITIGVAALVIVISVFNGFGSFARSLLLNFDPHLRIVSTSENSEENIDTLKNILSNTPEVKSFYPYVEGKIVLLNKNSYQFINVKGIKRRKENDNNWGVTSSIYTGKLDFNERNNIPSIALSLKTSLKLRCRIGDTITATSLKSIEKMLTNFLVLPSSKRFVVSGIYQSNNKDYDAGYSFTSLKAAQELLDIRNISGYEVRLNDIDDSELVKKELESQLNHKYFSVYTWYDMHKDFYDVMQIERWAAFILLLLIISVATFNILGSLTMSVIEKRRDIGILRSMGAKKKSILRIFMFEGVLIGSIGTVLGLILGLLVCYLQIEFKLYPLDPMKYRIDAIPVQLQIADLIIIPIVSMFLSFLASLYPAKRAVKLNVIDSIKYE</sequence>
<dbReference type="PANTHER" id="PTHR30489">
    <property type="entry name" value="LIPOPROTEIN-RELEASING SYSTEM TRANSMEMBRANE PROTEIN LOLE"/>
    <property type="match status" value="1"/>
</dbReference>
<dbReference type="AlphaFoldDB" id="A0A3B1CQZ4"/>
<dbReference type="GO" id="GO:0044874">
    <property type="term" value="P:lipoprotein localization to outer membrane"/>
    <property type="evidence" value="ECO:0007669"/>
    <property type="project" value="TreeGrafter"/>
</dbReference>
<dbReference type="Pfam" id="PF02687">
    <property type="entry name" value="FtsX"/>
    <property type="match status" value="1"/>
</dbReference>
<evidence type="ECO:0000256" key="5">
    <source>
        <dbReference type="ARBA" id="ARBA00023136"/>
    </source>
</evidence>
<gene>
    <name evidence="9" type="ORF">MNBD_IGNAVI01-2999</name>
</gene>
<dbReference type="Pfam" id="PF12704">
    <property type="entry name" value="MacB_PCD"/>
    <property type="match status" value="1"/>
</dbReference>
<dbReference type="PANTHER" id="PTHR30489:SF0">
    <property type="entry name" value="LIPOPROTEIN-RELEASING SYSTEM TRANSMEMBRANE PROTEIN LOLE"/>
    <property type="match status" value="1"/>
</dbReference>
<proteinExistence type="predicted"/>
<feature type="domain" description="ABC3 transporter permease C-terminal" evidence="7">
    <location>
        <begin position="278"/>
        <end position="402"/>
    </location>
</feature>
<evidence type="ECO:0000259" key="8">
    <source>
        <dbReference type="Pfam" id="PF12704"/>
    </source>
</evidence>
<feature type="transmembrane region" description="Helical" evidence="6">
    <location>
        <begin position="320"/>
        <end position="350"/>
    </location>
</feature>
<keyword evidence="9" id="KW-0449">Lipoprotein</keyword>
<organism evidence="9">
    <name type="scientific">hydrothermal vent metagenome</name>
    <dbReference type="NCBI Taxonomy" id="652676"/>
    <lineage>
        <taxon>unclassified sequences</taxon>
        <taxon>metagenomes</taxon>
        <taxon>ecological metagenomes</taxon>
    </lineage>
</organism>
<evidence type="ECO:0000256" key="3">
    <source>
        <dbReference type="ARBA" id="ARBA00022692"/>
    </source>
</evidence>
<dbReference type="EMBL" id="UOGD01000197">
    <property type="protein sequence ID" value="VAX21415.1"/>
    <property type="molecule type" value="Genomic_DNA"/>
</dbReference>
<feature type="domain" description="MacB-like periplasmic core" evidence="8">
    <location>
        <begin position="24"/>
        <end position="246"/>
    </location>
</feature>
<name>A0A3B1CQZ4_9ZZZZ</name>
<dbReference type="InterPro" id="IPR025857">
    <property type="entry name" value="MacB_PCD"/>
</dbReference>
<dbReference type="InterPro" id="IPR051447">
    <property type="entry name" value="Lipoprotein-release_system"/>
</dbReference>
<feature type="transmembrane region" description="Helical" evidence="6">
    <location>
        <begin position="274"/>
        <end position="300"/>
    </location>
</feature>
<evidence type="ECO:0000259" key="7">
    <source>
        <dbReference type="Pfam" id="PF02687"/>
    </source>
</evidence>
<keyword evidence="2" id="KW-1003">Cell membrane</keyword>
<evidence type="ECO:0000256" key="1">
    <source>
        <dbReference type="ARBA" id="ARBA00004651"/>
    </source>
</evidence>
<evidence type="ECO:0000256" key="6">
    <source>
        <dbReference type="SAM" id="Phobius"/>
    </source>
</evidence>
<feature type="transmembrane region" description="Helical" evidence="6">
    <location>
        <begin position="20"/>
        <end position="45"/>
    </location>
</feature>
<keyword evidence="4 6" id="KW-1133">Transmembrane helix</keyword>
<evidence type="ECO:0000256" key="2">
    <source>
        <dbReference type="ARBA" id="ARBA00022475"/>
    </source>
</evidence>
<comment type="subcellular location">
    <subcellularLocation>
        <location evidence="1">Cell membrane</location>
        <topology evidence="1">Multi-pass membrane protein</topology>
    </subcellularLocation>
</comment>
<dbReference type="InterPro" id="IPR003838">
    <property type="entry name" value="ABC3_permease_C"/>
</dbReference>
<keyword evidence="5 6" id="KW-0472">Membrane</keyword>
<reference evidence="9" key="1">
    <citation type="submission" date="2018-06" db="EMBL/GenBank/DDBJ databases">
        <authorList>
            <person name="Zhirakovskaya E."/>
        </authorList>
    </citation>
    <scope>NUCLEOTIDE SEQUENCE</scope>
</reference>
<evidence type="ECO:0000256" key="4">
    <source>
        <dbReference type="ARBA" id="ARBA00022989"/>
    </source>
</evidence>
<evidence type="ECO:0000313" key="9">
    <source>
        <dbReference type="EMBL" id="VAX21415.1"/>
    </source>
</evidence>
<dbReference type="GO" id="GO:0098797">
    <property type="term" value="C:plasma membrane protein complex"/>
    <property type="evidence" value="ECO:0007669"/>
    <property type="project" value="TreeGrafter"/>
</dbReference>